<dbReference type="RefSeq" id="WP_183376459.1">
    <property type="nucleotide sequence ID" value="NZ_JACHHD010000016.1"/>
</dbReference>
<dbReference type="EMBL" id="JACHHD010000016">
    <property type="protein sequence ID" value="MBB5185472.1"/>
    <property type="molecule type" value="Genomic_DNA"/>
</dbReference>
<keyword evidence="1" id="KW-0812">Transmembrane</keyword>
<evidence type="ECO:0000256" key="1">
    <source>
        <dbReference type="SAM" id="Phobius"/>
    </source>
</evidence>
<feature type="transmembrane region" description="Helical" evidence="1">
    <location>
        <begin position="171"/>
        <end position="188"/>
    </location>
</feature>
<dbReference type="AlphaFoldDB" id="A0A7W8D1H3"/>
<keyword evidence="1" id="KW-1133">Transmembrane helix</keyword>
<reference evidence="2 3" key="1">
    <citation type="submission" date="2020-08" db="EMBL/GenBank/DDBJ databases">
        <title>Genomic Encyclopedia of Type Strains, Phase IV (KMG-IV): sequencing the most valuable type-strain genomes for metagenomic binning, comparative biology and taxonomic classification.</title>
        <authorList>
            <person name="Goeker M."/>
        </authorList>
    </citation>
    <scope>NUCLEOTIDE SEQUENCE [LARGE SCALE GENOMIC DNA]</scope>
    <source>
        <strain evidence="2 3">DSM 26963</strain>
    </source>
</reference>
<keyword evidence="1" id="KW-0472">Membrane</keyword>
<evidence type="ECO:0000313" key="2">
    <source>
        <dbReference type="EMBL" id="MBB5185472.1"/>
    </source>
</evidence>
<feature type="transmembrane region" description="Helical" evidence="1">
    <location>
        <begin position="107"/>
        <end position="129"/>
    </location>
</feature>
<dbReference type="Proteomes" id="UP000521313">
    <property type="component" value="Unassembled WGS sequence"/>
</dbReference>
<sequence length="201" mass="24384">MQKEWKQLSREKKQVFSKIRNRMRGMGINNAAYNDLLNTVFMDVQNQFSELSDYENYCQKIAEKTLRKNFLEWFFLITAGTLLILFIEMLSDFLWLGNNLPYNEICISLLDIIYGINLFFLIFWMNLVISWNTFEFNFYRWILWGMYALFSIILFKIFIPDVVFTISLYELILLGVFALAFILIYKYYSKYRYKKRETSEQ</sequence>
<feature type="transmembrane region" description="Helical" evidence="1">
    <location>
        <begin position="70"/>
        <end position="87"/>
    </location>
</feature>
<evidence type="ECO:0000313" key="3">
    <source>
        <dbReference type="Proteomes" id="UP000521313"/>
    </source>
</evidence>
<comment type="caution">
    <text evidence="2">The sequence shown here is derived from an EMBL/GenBank/DDBJ whole genome shotgun (WGS) entry which is preliminary data.</text>
</comment>
<organism evidence="2 3">
    <name type="scientific">Faecalicoccus acidiformans</name>
    <dbReference type="NCBI Taxonomy" id="915173"/>
    <lineage>
        <taxon>Bacteria</taxon>
        <taxon>Bacillati</taxon>
        <taxon>Bacillota</taxon>
        <taxon>Erysipelotrichia</taxon>
        <taxon>Erysipelotrichales</taxon>
        <taxon>Erysipelotrichaceae</taxon>
        <taxon>Faecalicoccus</taxon>
    </lineage>
</organism>
<feature type="transmembrane region" description="Helical" evidence="1">
    <location>
        <begin position="141"/>
        <end position="159"/>
    </location>
</feature>
<accession>A0A7W8D1H3</accession>
<name>A0A7W8D1H3_9FIRM</name>
<proteinExistence type="predicted"/>
<protein>
    <submittedName>
        <fullName evidence="2">Uncharacterized protein</fullName>
    </submittedName>
</protein>
<gene>
    <name evidence="2" type="ORF">HNQ43_001529</name>
</gene>